<gene>
    <name evidence="2" type="ORF">BP6252_09577</name>
</gene>
<sequence length="111" mass="12498">MTEAWMVNGESVDMILWVPTPHKAVPFDKYTYLGFTGLFNMIHWPALALPLGMSVNKALDEWVDVVPSNELGAHIQSLYDPETYHGLPLSVQLIGRRFEDEKLLAIADKVS</sequence>
<dbReference type="SUPFAM" id="SSF75304">
    <property type="entry name" value="Amidase signature (AS) enzymes"/>
    <property type="match status" value="1"/>
</dbReference>
<dbReference type="Proteomes" id="UP000256645">
    <property type="component" value="Unassembled WGS sequence"/>
</dbReference>
<dbReference type="PANTHER" id="PTHR46072:SF11">
    <property type="entry name" value="AMIDASE-RELATED"/>
    <property type="match status" value="1"/>
</dbReference>
<name>A0A3D8R2N9_9HELO</name>
<dbReference type="EMBL" id="PDLM01000010">
    <property type="protein sequence ID" value="RDW68181.1"/>
    <property type="molecule type" value="Genomic_DNA"/>
</dbReference>
<reference evidence="2 3" key="1">
    <citation type="journal article" date="2018" name="IMA Fungus">
        <title>IMA Genome-F 9: Draft genome sequence of Annulohypoxylon stygium, Aspergillus mulundensis, Berkeleyomyces basicola (syn. Thielaviopsis basicola), Ceratocystis smalleyi, two Cercospora beticola strains, Coleophoma cylindrospora, Fusarium fracticaudum, Phialophora cf. hyalina, and Morchella septimelata.</title>
        <authorList>
            <person name="Wingfield B.D."/>
            <person name="Bills G.F."/>
            <person name="Dong Y."/>
            <person name="Huang W."/>
            <person name="Nel W.J."/>
            <person name="Swalarsk-Parry B.S."/>
            <person name="Vaghefi N."/>
            <person name="Wilken P.M."/>
            <person name="An Z."/>
            <person name="de Beer Z.W."/>
            <person name="De Vos L."/>
            <person name="Chen L."/>
            <person name="Duong T.A."/>
            <person name="Gao Y."/>
            <person name="Hammerbacher A."/>
            <person name="Kikkert J.R."/>
            <person name="Li Y."/>
            <person name="Li H."/>
            <person name="Li K."/>
            <person name="Li Q."/>
            <person name="Liu X."/>
            <person name="Ma X."/>
            <person name="Naidoo K."/>
            <person name="Pethybridge S.J."/>
            <person name="Sun J."/>
            <person name="Steenkamp E.T."/>
            <person name="van der Nest M.A."/>
            <person name="van Wyk S."/>
            <person name="Wingfield M.J."/>
            <person name="Xiong C."/>
            <person name="Yue Q."/>
            <person name="Zhang X."/>
        </authorList>
    </citation>
    <scope>NUCLEOTIDE SEQUENCE [LARGE SCALE GENOMIC DNA]</scope>
    <source>
        <strain evidence="2 3">BP6252</strain>
    </source>
</reference>
<keyword evidence="3" id="KW-1185">Reference proteome</keyword>
<comment type="caution">
    <text evidence="2">The sequence shown here is derived from an EMBL/GenBank/DDBJ whole genome shotgun (WGS) entry which is preliminary data.</text>
</comment>
<evidence type="ECO:0000313" key="3">
    <source>
        <dbReference type="Proteomes" id="UP000256645"/>
    </source>
</evidence>
<dbReference type="STRING" id="1849047.A0A3D8R2N9"/>
<accession>A0A3D8R2N9</accession>
<dbReference type="InterPro" id="IPR036928">
    <property type="entry name" value="AS_sf"/>
</dbReference>
<protein>
    <submittedName>
        <fullName evidence="2">Uncharacterized protein</fullName>
    </submittedName>
</protein>
<dbReference type="PANTHER" id="PTHR46072">
    <property type="entry name" value="AMIDASE-RELATED-RELATED"/>
    <property type="match status" value="1"/>
</dbReference>
<proteinExistence type="inferred from homology"/>
<evidence type="ECO:0000313" key="2">
    <source>
        <dbReference type="EMBL" id="RDW68181.1"/>
    </source>
</evidence>
<evidence type="ECO:0000256" key="1">
    <source>
        <dbReference type="ARBA" id="ARBA00009199"/>
    </source>
</evidence>
<dbReference type="AlphaFoldDB" id="A0A3D8R2N9"/>
<comment type="similarity">
    <text evidence="1">Belongs to the amidase family.</text>
</comment>
<organism evidence="2 3">
    <name type="scientific">Coleophoma cylindrospora</name>
    <dbReference type="NCBI Taxonomy" id="1849047"/>
    <lineage>
        <taxon>Eukaryota</taxon>
        <taxon>Fungi</taxon>
        <taxon>Dikarya</taxon>
        <taxon>Ascomycota</taxon>
        <taxon>Pezizomycotina</taxon>
        <taxon>Leotiomycetes</taxon>
        <taxon>Helotiales</taxon>
        <taxon>Dermateaceae</taxon>
        <taxon>Coleophoma</taxon>
    </lineage>
</organism>
<dbReference type="Gene3D" id="3.90.1300.10">
    <property type="entry name" value="Amidase signature (AS) domain"/>
    <property type="match status" value="1"/>
</dbReference>
<dbReference type="OrthoDB" id="6428749at2759"/>